<reference evidence="4" key="1">
    <citation type="submission" date="2016-11" db="EMBL/GenBank/DDBJ databases">
        <authorList>
            <person name="Varghese N."/>
            <person name="Submissions S."/>
        </authorList>
    </citation>
    <scope>NUCLEOTIDE SEQUENCE [LARGE SCALE GENOMIC DNA]</scope>
    <source>
        <strain evidence="4">DSM 10349</strain>
    </source>
</reference>
<keyword evidence="1" id="KW-1133">Transmembrane helix</keyword>
<evidence type="ECO:0000313" key="4">
    <source>
        <dbReference type="Proteomes" id="UP000183997"/>
    </source>
</evidence>
<evidence type="ECO:0000313" key="3">
    <source>
        <dbReference type="EMBL" id="SHK09712.1"/>
    </source>
</evidence>
<keyword evidence="1" id="KW-0812">Transmembrane</keyword>
<dbReference type="RefSeq" id="WP_072910970.1">
    <property type="nucleotide sequence ID" value="NZ_FRAR01000006.1"/>
</dbReference>
<accession>A0A1M6PP36</accession>
<gene>
    <name evidence="3" type="ORF">SAMN02745123_00705</name>
</gene>
<dbReference type="InterPro" id="IPR058709">
    <property type="entry name" value="BSH_RND-rel"/>
</dbReference>
<protein>
    <submittedName>
        <fullName evidence="3">Putative membrane fusion protein</fullName>
    </submittedName>
</protein>
<dbReference type="Proteomes" id="UP000183997">
    <property type="component" value="Unassembled WGS sequence"/>
</dbReference>
<feature type="transmembrane region" description="Helical" evidence="1">
    <location>
        <begin position="25"/>
        <end position="44"/>
    </location>
</feature>
<dbReference type="EMBL" id="FRAR01000006">
    <property type="protein sequence ID" value="SHK09712.1"/>
    <property type="molecule type" value="Genomic_DNA"/>
</dbReference>
<dbReference type="OrthoDB" id="1722186at2"/>
<organism evidence="3 4">
    <name type="scientific">Desulforamulus aeronauticus DSM 10349</name>
    <dbReference type="NCBI Taxonomy" id="1121421"/>
    <lineage>
        <taxon>Bacteria</taxon>
        <taxon>Bacillati</taxon>
        <taxon>Bacillota</taxon>
        <taxon>Clostridia</taxon>
        <taxon>Eubacteriales</taxon>
        <taxon>Peptococcaceae</taxon>
        <taxon>Desulforamulus</taxon>
    </lineage>
</organism>
<sequence>MTENFSYEERQRRPRKKRVVKKGRLLFFGLLFATVLLCSLWYLVLGIKTLIFHQLLEIQDLQSSVVRQEFSIQGVLIKQEYPISLPLKGSMKFTVSDGERVKAGTQLGILSASDLESASGAKTYTVKSTTSGMLCTHVDGFENILIPGNIDIVQIPSLDKINSNGVPPTVVEKGQVVAKVIDNLAPIYVYGHVTKEQLSKIEAKKDSGVKVHWQQHLLEAKVDKLISNEQPGMLLILKNYPDEIMHQRKIDFQLVIGELEGLLVDEASLVSKDNSPGLYILWKGLIRWVPVEITNRMAGKVQITGQDLQPGIRYILNPEYAREGDRIQ</sequence>
<dbReference type="AlphaFoldDB" id="A0A1M6PP36"/>
<evidence type="ECO:0000256" key="1">
    <source>
        <dbReference type="SAM" id="Phobius"/>
    </source>
</evidence>
<keyword evidence="4" id="KW-1185">Reference proteome</keyword>
<name>A0A1M6PP36_9FIRM</name>
<proteinExistence type="predicted"/>
<feature type="domain" description="RND related barrel-sandwich hybrid" evidence="2">
    <location>
        <begin position="82"/>
        <end position="182"/>
    </location>
</feature>
<evidence type="ECO:0000259" key="2">
    <source>
        <dbReference type="Pfam" id="PF26018"/>
    </source>
</evidence>
<dbReference type="Pfam" id="PF26018">
    <property type="entry name" value="BSH_RND_rel"/>
    <property type="match status" value="1"/>
</dbReference>
<keyword evidence="1" id="KW-0472">Membrane</keyword>
<dbReference type="STRING" id="1121421.SAMN02745123_00705"/>